<evidence type="ECO:0000313" key="7">
    <source>
        <dbReference type="Proteomes" id="UP001497497"/>
    </source>
</evidence>
<keyword evidence="2 5" id="KW-0479">Metal-binding</keyword>
<keyword evidence="7" id="KW-1185">Reference proteome</keyword>
<reference evidence="6 7" key="1">
    <citation type="submission" date="2024-04" db="EMBL/GenBank/DDBJ databases">
        <authorList>
            <consortium name="Genoscope - CEA"/>
            <person name="William W."/>
        </authorList>
    </citation>
    <scope>NUCLEOTIDE SEQUENCE [LARGE SCALE GENOMIC DNA]</scope>
</reference>
<comment type="caution">
    <text evidence="6">The sequence shown here is derived from an EMBL/GenBank/DDBJ whole genome shotgun (WGS) entry which is preliminary data.</text>
</comment>
<evidence type="ECO:0000256" key="3">
    <source>
        <dbReference type="ARBA" id="ARBA00022801"/>
    </source>
</evidence>
<dbReference type="EMBL" id="CAXITT010000020">
    <property type="protein sequence ID" value="CAL1527619.1"/>
    <property type="molecule type" value="Genomic_DNA"/>
</dbReference>
<organism evidence="6 7">
    <name type="scientific">Lymnaea stagnalis</name>
    <name type="common">Great pond snail</name>
    <name type="synonym">Helix stagnalis</name>
    <dbReference type="NCBI Taxonomy" id="6523"/>
    <lineage>
        <taxon>Eukaryota</taxon>
        <taxon>Metazoa</taxon>
        <taxon>Spiralia</taxon>
        <taxon>Lophotrochozoa</taxon>
        <taxon>Mollusca</taxon>
        <taxon>Gastropoda</taxon>
        <taxon>Heterobranchia</taxon>
        <taxon>Euthyneura</taxon>
        <taxon>Panpulmonata</taxon>
        <taxon>Hygrophila</taxon>
        <taxon>Lymnaeoidea</taxon>
        <taxon>Lymnaeidae</taxon>
        <taxon>Lymnaea</taxon>
    </lineage>
</organism>
<dbReference type="GO" id="GO:0016788">
    <property type="term" value="F:hydrolase activity, acting on ester bonds"/>
    <property type="evidence" value="ECO:0007669"/>
    <property type="project" value="InterPro"/>
</dbReference>
<protein>
    <submittedName>
        <fullName evidence="6">Uncharacterized protein</fullName>
    </submittedName>
</protein>
<feature type="binding site" evidence="5">
    <location>
        <position position="182"/>
    </location>
    <ligand>
        <name>a divalent metal cation</name>
        <dbReference type="ChEBI" id="CHEBI:60240"/>
        <label>2</label>
    </ligand>
</feature>
<dbReference type="PIRSF" id="PIRSF005902">
    <property type="entry name" value="DNase_TatD"/>
    <property type="match status" value="1"/>
</dbReference>
<feature type="binding site" evidence="5">
    <location>
        <position position="230"/>
    </location>
    <ligand>
        <name>a divalent metal cation</name>
        <dbReference type="ChEBI" id="CHEBI:60240"/>
        <label>1</label>
    </ligand>
</feature>
<accession>A0AAV2H537</accession>
<evidence type="ECO:0000256" key="5">
    <source>
        <dbReference type="PIRSR" id="PIRSR005902-1"/>
    </source>
</evidence>
<dbReference type="InterPro" id="IPR001130">
    <property type="entry name" value="TatD-like"/>
</dbReference>
<name>A0AAV2H537_LYMST</name>
<dbReference type="PANTHER" id="PTHR46317:SF1">
    <property type="entry name" value="HYDROLASE, TATD FAMILY"/>
    <property type="match status" value="1"/>
</dbReference>
<dbReference type="Pfam" id="PF01026">
    <property type="entry name" value="TatD_DNase"/>
    <property type="match status" value="1"/>
</dbReference>
<feature type="binding site" evidence="5">
    <location>
        <position position="119"/>
    </location>
    <ligand>
        <name>a divalent metal cation</name>
        <dbReference type="ChEBI" id="CHEBI:60240"/>
        <label>1</label>
    </ligand>
</feature>
<sequence length="285" mass="31787">MSDYDIKKSFLSVIIDVHTHLTDRLLIEDVRNIIDRALQKDVRAALVMTEKITDFQCVLELSERYPKFVVPCLGVHPIQATGQHDEKGIEIKRSVTVQDYYGVEEAIEKAMNVIGGIGEIGLDFSPRFCQTADDKEVQKLILTKQVHLAQKLNLPINVHSRSAGKQTVQLLKELGAQHVLLHAFDGRASVALEGVSSGFYFSVTANICRDPQLQKMVKMLPIENLMVETDSPAIAPLKGAVNEPANVVISCEHIARIKKLDIEDVKRITTENAVKVFPKLKTLLQ</sequence>
<feature type="binding site" evidence="5">
    <location>
        <position position="159"/>
    </location>
    <ligand>
        <name>a divalent metal cation</name>
        <dbReference type="ChEBI" id="CHEBI:60240"/>
        <label>2</label>
    </ligand>
</feature>
<evidence type="ECO:0000256" key="4">
    <source>
        <dbReference type="ARBA" id="ARBA00093287"/>
    </source>
</evidence>
<dbReference type="SUPFAM" id="SSF51556">
    <property type="entry name" value="Metallo-dependent hydrolases"/>
    <property type="match status" value="1"/>
</dbReference>
<proteinExistence type="inferred from homology"/>
<evidence type="ECO:0000256" key="2">
    <source>
        <dbReference type="ARBA" id="ARBA00022723"/>
    </source>
</evidence>
<dbReference type="AlphaFoldDB" id="A0AAV2H537"/>
<dbReference type="Proteomes" id="UP001497497">
    <property type="component" value="Unassembled WGS sequence"/>
</dbReference>
<dbReference type="CDD" id="cd01310">
    <property type="entry name" value="TatD_DNAse"/>
    <property type="match status" value="1"/>
</dbReference>
<feature type="binding site" evidence="5">
    <location>
        <position position="18"/>
    </location>
    <ligand>
        <name>a divalent metal cation</name>
        <dbReference type="ChEBI" id="CHEBI:60240"/>
        <label>1</label>
    </ligand>
</feature>
<comment type="function">
    <text evidence="4">Exhibits 3'-exonuclease activities and apurinic/apyrimidinic (AP) endonuclease (in vitro). Show preferential AP endonuclease activity on double-stranded DNA substrates and 3'- exonuclease activity on single-stranded DNA.</text>
</comment>
<dbReference type="InterPro" id="IPR032466">
    <property type="entry name" value="Metal_Hydrolase"/>
</dbReference>
<feature type="binding site" evidence="5">
    <location>
        <position position="20"/>
    </location>
    <ligand>
        <name>a divalent metal cation</name>
        <dbReference type="ChEBI" id="CHEBI:60240"/>
        <label>1</label>
    </ligand>
</feature>
<evidence type="ECO:0000256" key="1">
    <source>
        <dbReference type="ARBA" id="ARBA00009275"/>
    </source>
</evidence>
<gene>
    <name evidence="6" type="ORF">GSLYS_00001789001</name>
</gene>
<dbReference type="GO" id="GO:0046872">
    <property type="term" value="F:metal ion binding"/>
    <property type="evidence" value="ECO:0007669"/>
    <property type="project" value="UniProtKB-KW"/>
</dbReference>
<evidence type="ECO:0000313" key="6">
    <source>
        <dbReference type="EMBL" id="CAL1527619.1"/>
    </source>
</evidence>
<comment type="similarity">
    <text evidence="1">Belongs to the metallo-dependent hydrolases superfamily. TatD-type hydrolase family.</text>
</comment>
<dbReference type="Gene3D" id="3.20.20.140">
    <property type="entry name" value="Metal-dependent hydrolases"/>
    <property type="match status" value="1"/>
</dbReference>
<dbReference type="PANTHER" id="PTHR46317">
    <property type="entry name" value="HYDROLASE OF PHP SUPERFAMILY-RELATED PROTEIN"/>
    <property type="match status" value="1"/>
</dbReference>
<keyword evidence="3" id="KW-0378">Hydrolase</keyword>